<evidence type="ECO:0000256" key="1">
    <source>
        <dbReference type="SAM" id="MobiDB-lite"/>
    </source>
</evidence>
<evidence type="ECO:0000313" key="2">
    <source>
        <dbReference type="EMBL" id="MDR5895308.1"/>
    </source>
</evidence>
<sequence length="128" mass="14219">MDDQLRVRLLAYRLWEVEGRPDGQAERHWEMASRLVAAERVTDVPPEPVTRKPPEKTEQSAEVPPTVKSTRRKSSTTADKPKSTSKTKATARPRKAAAKADTSDTSSETTPSDDSSTASRTRRKSNRA</sequence>
<feature type="compositionally biased region" description="Basic residues" evidence="1">
    <location>
        <begin position="83"/>
        <end position="97"/>
    </location>
</feature>
<reference evidence="2 3" key="1">
    <citation type="submission" date="2023-04" db="EMBL/GenBank/DDBJ databases">
        <title>A long-awaited taxogenomic arrangement of the family Halomonadaceae.</title>
        <authorList>
            <person name="De La Haba R."/>
            <person name="Chuvochina M."/>
            <person name="Wittouck S."/>
            <person name="Arahal D.R."/>
            <person name="Sanchez-Porro C."/>
            <person name="Hugenholtz P."/>
            <person name="Ventosa A."/>
        </authorList>
    </citation>
    <scope>NUCLEOTIDE SEQUENCE [LARGE SCALE GENOMIC DNA]</scope>
    <source>
        <strain evidence="2 3">DSM 22428</strain>
    </source>
</reference>
<dbReference type="InterPro" id="IPR021327">
    <property type="entry name" value="DUF2934"/>
</dbReference>
<gene>
    <name evidence="2" type="ORF">QC825_04350</name>
</gene>
<feature type="region of interest" description="Disordered" evidence="1">
    <location>
        <begin position="37"/>
        <end position="128"/>
    </location>
</feature>
<feature type="compositionally biased region" description="Basic and acidic residues" evidence="1">
    <location>
        <begin position="49"/>
        <end position="59"/>
    </location>
</feature>
<dbReference type="Pfam" id="PF11154">
    <property type="entry name" value="DUF2934"/>
    <property type="match status" value="1"/>
</dbReference>
<organism evidence="2 3">
    <name type="scientific">Larsenimonas suaedae</name>
    <dbReference type="NCBI Taxonomy" id="1851019"/>
    <lineage>
        <taxon>Bacteria</taxon>
        <taxon>Pseudomonadati</taxon>
        <taxon>Pseudomonadota</taxon>
        <taxon>Gammaproteobacteria</taxon>
        <taxon>Oceanospirillales</taxon>
        <taxon>Halomonadaceae</taxon>
        <taxon>Larsenimonas</taxon>
    </lineage>
</organism>
<protein>
    <submittedName>
        <fullName evidence="2">DUF2934 domain-containing protein</fullName>
    </submittedName>
</protein>
<dbReference type="RefSeq" id="WP_251590836.1">
    <property type="nucleotide sequence ID" value="NZ_JAMLJI010000001.1"/>
</dbReference>
<name>A0ABU1GTG7_9GAMM</name>
<dbReference type="Proteomes" id="UP001269375">
    <property type="component" value="Unassembled WGS sequence"/>
</dbReference>
<dbReference type="EMBL" id="JARWAO010000002">
    <property type="protein sequence ID" value="MDR5895308.1"/>
    <property type="molecule type" value="Genomic_DNA"/>
</dbReference>
<feature type="compositionally biased region" description="Low complexity" evidence="1">
    <location>
        <begin position="99"/>
        <end position="119"/>
    </location>
</feature>
<proteinExistence type="predicted"/>
<evidence type="ECO:0000313" key="3">
    <source>
        <dbReference type="Proteomes" id="UP001269375"/>
    </source>
</evidence>
<accession>A0ABU1GTG7</accession>
<keyword evidence="3" id="KW-1185">Reference proteome</keyword>
<comment type="caution">
    <text evidence="2">The sequence shown here is derived from an EMBL/GenBank/DDBJ whole genome shotgun (WGS) entry which is preliminary data.</text>
</comment>